<reference evidence="1" key="1">
    <citation type="submission" date="2022-10" db="EMBL/GenBank/DDBJ databases">
        <title>Description of Fervidibacillus gen. nov. in the family Fervidibacillaceae fam. nov. with two species, Fervidibacillus albus sp. nov., and Fervidibacillus halotolerans sp. nov., isolated from tidal flat sediments.</title>
        <authorList>
            <person name="Kwon K.K."/>
            <person name="Yang S.-H."/>
        </authorList>
    </citation>
    <scope>NUCLEOTIDE SEQUENCE</scope>
    <source>
        <strain evidence="1">JCM 19140</strain>
    </source>
</reference>
<proteinExistence type="predicted"/>
<dbReference type="AlphaFoldDB" id="A0AAE3LR05"/>
<protein>
    <submittedName>
        <fullName evidence="1">Uncharacterized protein</fullName>
    </submittedName>
</protein>
<dbReference type="RefSeq" id="WP_263073284.1">
    <property type="nucleotide sequence ID" value="NZ_JAOUSF010000003.1"/>
</dbReference>
<organism evidence="1 2">
    <name type="scientific">Perspicuibacillus lycopersici</name>
    <dbReference type="NCBI Taxonomy" id="1325689"/>
    <lineage>
        <taxon>Bacteria</taxon>
        <taxon>Bacillati</taxon>
        <taxon>Bacillota</taxon>
        <taxon>Bacilli</taxon>
        <taxon>Bacillales</taxon>
        <taxon>Bacillaceae</taxon>
        <taxon>Perspicuibacillus</taxon>
    </lineage>
</organism>
<keyword evidence="2" id="KW-1185">Reference proteome</keyword>
<evidence type="ECO:0000313" key="2">
    <source>
        <dbReference type="Proteomes" id="UP001209318"/>
    </source>
</evidence>
<evidence type="ECO:0000313" key="1">
    <source>
        <dbReference type="EMBL" id="MCU9614049.1"/>
    </source>
</evidence>
<accession>A0AAE3LR05</accession>
<name>A0AAE3LR05_9BACI</name>
<dbReference type="Proteomes" id="UP001209318">
    <property type="component" value="Unassembled WGS sequence"/>
</dbReference>
<dbReference type="EMBL" id="JAOUSF010000003">
    <property type="protein sequence ID" value="MCU9614049.1"/>
    <property type="molecule type" value="Genomic_DNA"/>
</dbReference>
<gene>
    <name evidence="1" type="ORF">OEV98_10805</name>
</gene>
<sequence>MKVRSLREVQEEISLDAFGHIFCNELKKCLENIDNYSYQLKDYLVTKIAGEYCITDTRKLKKHKQDTGIELFTEDNEDMFFKRLLEVLFEDLSNTTITKLDSKS</sequence>
<comment type="caution">
    <text evidence="1">The sequence shown here is derived from an EMBL/GenBank/DDBJ whole genome shotgun (WGS) entry which is preliminary data.</text>
</comment>